<sequence>MKNSTVAFALILLFLLSAHQEGVEAQIDCYDSCNTGCVNPDVRLYLRCDGKCKIRCSPDLAAAAAAAGGNRG</sequence>
<dbReference type="PANTHER" id="PTHR37183:SF1">
    <property type="entry name" value="PLANT THIONIN FAMILY PROTEIN"/>
    <property type="match status" value="1"/>
</dbReference>
<proteinExistence type="predicted"/>
<accession>A0AAV7E632</accession>
<dbReference type="Proteomes" id="UP000825729">
    <property type="component" value="Unassembled WGS sequence"/>
</dbReference>
<evidence type="ECO:0000313" key="3">
    <source>
        <dbReference type="Proteomes" id="UP000825729"/>
    </source>
</evidence>
<dbReference type="PANTHER" id="PTHR37183">
    <property type="entry name" value="PLANT THIONIN FAMILY PROTEIN"/>
    <property type="match status" value="1"/>
</dbReference>
<feature type="signal peptide" evidence="1">
    <location>
        <begin position="1"/>
        <end position="25"/>
    </location>
</feature>
<protein>
    <submittedName>
        <fullName evidence="2">Uncharacterized protein</fullName>
    </submittedName>
</protein>
<keyword evidence="1" id="KW-0732">Signal</keyword>
<organism evidence="2 3">
    <name type="scientific">Aristolochia fimbriata</name>
    <name type="common">White veined hardy Dutchman's pipe vine</name>
    <dbReference type="NCBI Taxonomy" id="158543"/>
    <lineage>
        <taxon>Eukaryota</taxon>
        <taxon>Viridiplantae</taxon>
        <taxon>Streptophyta</taxon>
        <taxon>Embryophyta</taxon>
        <taxon>Tracheophyta</taxon>
        <taxon>Spermatophyta</taxon>
        <taxon>Magnoliopsida</taxon>
        <taxon>Magnoliidae</taxon>
        <taxon>Piperales</taxon>
        <taxon>Aristolochiaceae</taxon>
        <taxon>Aristolochia</taxon>
    </lineage>
</organism>
<evidence type="ECO:0000256" key="1">
    <source>
        <dbReference type="SAM" id="SignalP"/>
    </source>
</evidence>
<reference evidence="2 3" key="1">
    <citation type="submission" date="2021-07" db="EMBL/GenBank/DDBJ databases">
        <title>The Aristolochia fimbriata genome: insights into angiosperm evolution, floral development and chemical biosynthesis.</title>
        <authorList>
            <person name="Jiao Y."/>
        </authorList>
    </citation>
    <scope>NUCLEOTIDE SEQUENCE [LARGE SCALE GENOMIC DNA]</scope>
    <source>
        <strain evidence="2">IBCAS-2021</strain>
        <tissue evidence="2">Leaf</tissue>
    </source>
</reference>
<dbReference type="AlphaFoldDB" id="A0AAV7E632"/>
<comment type="caution">
    <text evidence="2">The sequence shown here is derived from an EMBL/GenBank/DDBJ whole genome shotgun (WGS) entry which is preliminary data.</text>
</comment>
<gene>
    <name evidence="2" type="ORF">H6P81_015640</name>
</gene>
<name>A0AAV7E632_ARIFI</name>
<feature type="chain" id="PRO_5043496344" evidence="1">
    <location>
        <begin position="26"/>
        <end position="72"/>
    </location>
</feature>
<evidence type="ECO:0000313" key="2">
    <source>
        <dbReference type="EMBL" id="KAG9444300.1"/>
    </source>
</evidence>
<dbReference type="EMBL" id="JAINDJ010000006">
    <property type="protein sequence ID" value="KAG9444300.1"/>
    <property type="molecule type" value="Genomic_DNA"/>
</dbReference>
<keyword evidence="3" id="KW-1185">Reference proteome</keyword>